<organism evidence="12 13">
    <name type="scientific">Cellulomonas soli</name>
    <dbReference type="NCBI Taxonomy" id="931535"/>
    <lineage>
        <taxon>Bacteria</taxon>
        <taxon>Bacillati</taxon>
        <taxon>Actinomycetota</taxon>
        <taxon>Actinomycetes</taxon>
        <taxon>Micrococcales</taxon>
        <taxon>Cellulomonadaceae</taxon>
        <taxon>Cellulomonas</taxon>
    </lineage>
</organism>
<keyword evidence="9" id="KW-0479">Metal-binding</keyword>
<dbReference type="Gene3D" id="3.40.50.880">
    <property type="match status" value="1"/>
</dbReference>
<dbReference type="GO" id="GO:0046872">
    <property type="term" value="F:metal ion binding"/>
    <property type="evidence" value="ECO:0007669"/>
    <property type="project" value="UniProtKB-KW"/>
</dbReference>
<feature type="domain" description="Glycoside hydrolase family 42 N-terminal" evidence="10">
    <location>
        <begin position="21"/>
        <end position="388"/>
    </location>
</feature>
<feature type="binding site" evidence="9">
    <location>
        <position position="164"/>
    </location>
    <ligand>
        <name>Zn(2+)</name>
        <dbReference type="ChEBI" id="CHEBI:29105"/>
    </ligand>
</feature>
<evidence type="ECO:0000256" key="2">
    <source>
        <dbReference type="ARBA" id="ARBA00005940"/>
    </source>
</evidence>
<evidence type="ECO:0000256" key="9">
    <source>
        <dbReference type="PIRSR" id="PIRSR001084-3"/>
    </source>
</evidence>
<keyword evidence="4 6" id="KW-0378">Hydrolase</keyword>
<dbReference type="EC" id="3.2.1.23" evidence="3 6"/>
<dbReference type="EMBL" id="BKAL01000022">
    <property type="protein sequence ID" value="GEP71092.1"/>
    <property type="molecule type" value="Genomic_DNA"/>
</dbReference>
<dbReference type="Pfam" id="PF02449">
    <property type="entry name" value="Glyco_hydro_42"/>
    <property type="match status" value="1"/>
</dbReference>
<sequence length="683" mass="75177">MTDARTPKPFVPERGLLFGGDYNPEQWSRETWLEDVELMRQAGVTTVTVGVFSWSWLEPEEGVWDFGWLDDVLELLHANGIDVLLATPTASPPPWFTLAHPDGLPVGPDGVQRWHGSRDTYCLSAPSYRDASRRVARALAERYGSHPAVVGWHVHNEYGTVCWCDHVAASFRRWLQGRYGDLATMNDAWGTAFWSLRYTAWEQVLPPRTTQYLHNPGHALDFRRFVSDELLACFTEQRDEIHASGSTLPVTTNLMLPSWNHWEQWSWAREQDLVSIDHYFDTAGPDGEAHVAYAADLTRSWSQGRPWLLMEQSAAAITVDGTSVPKAPDRMVRSSLAYVARGSQGALFFQWRASTAGAETWHSALVPHAGADSETFRAATGLGSTLRELAAVAVPPAEGPVVATDVAVLWHADGWWALETDGLPSDRLSYPDTLRRTHRALYRLGLPVDFVPPGGDLSRYRLLVVPALYAMDDQTVAWLERYVREQGGRLVVHHLTGIADASMRVTTGGYPGRLRDLLGVRVEQVRPLARDEELVLDDGSRASVWSELVHLTGAETVRTYAGGVLDGRPAVTEHRTGAGVAVYVSAQLDESDLDRFVAAQVALADVRPVLATPAPTAVEVVRRRGAAQDHLFVLNHGDVPVVVSGPAATEPTTVPPGGHLVVAVPTDEPAPLQAWTVREQDQG</sequence>
<dbReference type="Proteomes" id="UP000321798">
    <property type="component" value="Unassembled WGS sequence"/>
</dbReference>
<evidence type="ECO:0000259" key="10">
    <source>
        <dbReference type="Pfam" id="PF02449"/>
    </source>
</evidence>
<evidence type="ECO:0000313" key="12">
    <source>
        <dbReference type="EMBL" id="GEP71092.1"/>
    </source>
</evidence>
<dbReference type="RefSeq" id="WP_146954855.1">
    <property type="nucleotide sequence ID" value="NZ_BAABBJ010000004.1"/>
</dbReference>
<keyword evidence="5 6" id="KW-0326">Glycosidase</keyword>
<reference evidence="12 13" key="1">
    <citation type="submission" date="2019-07" db="EMBL/GenBank/DDBJ databases">
        <title>Whole genome shotgun sequence of Cellulomonas soli NBRC 109434.</title>
        <authorList>
            <person name="Hosoyama A."/>
            <person name="Uohara A."/>
            <person name="Ohji S."/>
            <person name="Ichikawa N."/>
        </authorList>
    </citation>
    <scope>NUCLEOTIDE SEQUENCE [LARGE SCALE GENOMIC DNA]</scope>
    <source>
        <strain evidence="12 13">NBRC 109434</strain>
    </source>
</reference>
<feature type="binding site" evidence="8">
    <location>
        <position position="156"/>
    </location>
    <ligand>
        <name>substrate</name>
    </ligand>
</feature>
<dbReference type="Gene3D" id="3.20.20.80">
    <property type="entry name" value="Glycosidases"/>
    <property type="match status" value="1"/>
</dbReference>
<dbReference type="CDD" id="cd03143">
    <property type="entry name" value="A4_beta-galactosidase_middle_domain"/>
    <property type="match status" value="1"/>
</dbReference>
<comment type="caution">
    <text evidence="12">The sequence shown here is derived from an EMBL/GenBank/DDBJ whole genome shotgun (WGS) entry which is preliminary data.</text>
</comment>
<dbReference type="GO" id="GO:0005975">
    <property type="term" value="P:carbohydrate metabolic process"/>
    <property type="evidence" value="ECO:0007669"/>
    <property type="project" value="InterPro"/>
</dbReference>
<name>A0A512PIX0_9CELL</name>
<dbReference type="SUPFAM" id="SSF51445">
    <property type="entry name" value="(Trans)glycosidases"/>
    <property type="match status" value="1"/>
</dbReference>
<dbReference type="InterPro" id="IPR017853">
    <property type="entry name" value="GH"/>
</dbReference>
<dbReference type="AlphaFoldDB" id="A0A512PIX0"/>
<dbReference type="PANTHER" id="PTHR36447">
    <property type="entry name" value="BETA-GALACTOSIDASE GANA"/>
    <property type="match status" value="1"/>
</dbReference>
<evidence type="ECO:0000313" key="13">
    <source>
        <dbReference type="Proteomes" id="UP000321798"/>
    </source>
</evidence>
<keyword evidence="9" id="KW-0862">Zinc</keyword>
<gene>
    <name evidence="12" type="ORF">CSO01_38070</name>
</gene>
<evidence type="ECO:0000256" key="1">
    <source>
        <dbReference type="ARBA" id="ARBA00001412"/>
    </source>
</evidence>
<feature type="binding site" evidence="9">
    <location>
        <position position="122"/>
    </location>
    <ligand>
        <name>Zn(2+)</name>
        <dbReference type="ChEBI" id="CHEBI:29105"/>
    </ligand>
</feature>
<feature type="binding site" evidence="9">
    <location>
        <position position="162"/>
    </location>
    <ligand>
        <name>Zn(2+)</name>
        <dbReference type="ChEBI" id="CHEBI:29105"/>
    </ligand>
</feature>
<evidence type="ECO:0000256" key="5">
    <source>
        <dbReference type="ARBA" id="ARBA00023295"/>
    </source>
</evidence>
<evidence type="ECO:0000256" key="7">
    <source>
        <dbReference type="PIRSR" id="PIRSR001084-1"/>
    </source>
</evidence>
<dbReference type="OrthoDB" id="9800974at2"/>
<dbReference type="InterPro" id="IPR029062">
    <property type="entry name" value="Class_I_gatase-like"/>
</dbReference>
<dbReference type="PANTHER" id="PTHR36447:SF1">
    <property type="entry name" value="BETA-GALACTOSIDASE GANA"/>
    <property type="match status" value="1"/>
</dbReference>
<feature type="active site" description="Nucleophile" evidence="7">
    <location>
        <position position="311"/>
    </location>
</feature>
<dbReference type="GO" id="GO:0009341">
    <property type="term" value="C:beta-galactosidase complex"/>
    <property type="evidence" value="ECO:0007669"/>
    <property type="project" value="InterPro"/>
</dbReference>
<dbReference type="InterPro" id="IPR013529">
    <property type="entry name" value="Glyco_hydro_42_N"/>
</dbReference>
<dbReference type="Gene3D" id="2.60.40.1180">
    <property type="entry name" value="Golgi alpha-mannosidase II"/>
    <property type="match status" value="1"/>
</dbReference>
<feature type="domain" description="Beta-galactosidase trimerisation" evidence="11">
    <location>
        <begin position="405"/>
        <end position="601"/>
    </location>
</feature>
<dbReference type="InterPro" id="IPR013780">
    <property type="entry name" value="Glyco_hydro_b"/>
</dbReference>
<dbReference type="PIRSF" id="PIRSF001084">
    <property type="entry name" value="B-galactosidase"/>
    <property type="match status" value="1"/>
</dbReference>
<feature type="binding site" evidence="8">
    <location>
        <position position="118"/>
    </location>
    <ligand>
        <name>substrate</name>
    </ligand>
</feature>
<feature type="active site" description="Proton donor" evidence="7">
    <location>
        <position position="157"/>
    </location>
</feature>
<comment type="catalytic activity">
    <reaction evidence="1 6">
        <text>Hydrolysis of terminal non-reducing beta-D-galactose residues in beta-D-galactosides.</text>
        <dbReference type="EC" id="3.2.1.23"/>
    </reaction>
</comment>
<dbReference type="InterPro" id="IPR003476">
    <property type="entry name" value="Glyco_hydro_42"/>
</dbReference>
<accession>A0A512PIX0</accession>
<dbReference type="InterPro" id="IPR013738">
    <property type="entry name" value="Beta_galactosidase_Trimer"/>
</dbReference>
<evidence type="ECO:0000256" key="6">
    <source>
        <dbReference type="PIRNR" id="PIRNR001084"/>
    </source>
</evidence>
<dbReference type="SUPFAM" id="SSF52317">
    <property type="entry name" value="Class I glutamine amidotransferase-like"/>
    <property type="match status" value="1"/>
</dbReference>
<keyword evidence="13" id="KW-1185">Reference proteome</keyword>
<evidence type="ECO:0000256" key="8">
    <source>
        <dbReference type="PIRSR" id="PIRSR001084-2"/>
    </source>
</evidence>
<evidence type="ECO:0000256" key="4">
    <source>
        <dbReference type="ARBA" id="ARBA00022801"/>
    </source>
</evidence>
<evidence type="ECO:0000256" key="3">
    <source>
        <dbReference type="ARBA" id="ARBA00012756"/>
    </source>
</evidence>
<proteinExistence type="inferred from homology"/>
<protein>
    <recommendedName>
        <fullName evidence="3 6">Beta-galactosidase</fullName>
        <shortName evidence="6">Beta-gal</shortName>
        <ecNumber evidence="3 6">3.2.1.23</ecNumber>
    </recommendedName>
</protein>
<dbReference type="Pfam" id="PF08532">
    <property type="entry name" value="Glyco_hydro_42M"/>
    <property type="match status" value="1"/>
</dbReference>
<evidence type="ECO:0000259" key="11">
    <source>
        <dbReference type="Pfam" id="PF08532"/>
    </source>
</evidence>
<comment type="similarity">
    <text evidence="2 6">Belongs to the glycosyl hydrolase 42 family.</text>
</comment>
<dbReference type="GO" id="GO:0004565">
    <property type="term" value="F:beta-galactosidase activity"/>
    <property type="evidence" value="ECO:0007669"/>
    <property type="project" value="UniProtKB-EC"/>
</dbReference>